<feature type="non-terminal residue" evidence="10">
    <location>
        <position position="1"/>
    </location>
</feature>
<dbReference type="Pfam" id="PF00067">
    <property type="entry name" value="p450"/>
    <property type="match status" value="1"/>
</dbReference>
<keyword evidence="11" id="KW-1185">Reference proteome</keyword>
<evidence type="ECO:0000313" key="11">
    <source>
        <dbReference type="Proteomes" id="UP000051574"/>
    </source>
</evidence>
<dbReference type="GO" id="GO:0004497">
    <property type="term" value="F:monooxygenase activity"/>
    <property type="evidence" value="ECO:0007669"/>
    <property type="project" value="UniProtKB-KW"/>
</dbReference>
<dbReference type="PANTHER" id="PTHR24291:SF187">
    <property type="entry name" value="CYTOCHROME P450 4AE1-RELATED"/>
    <property type="match status" value="1"/>
</dbReference>
<reference evidence="10 11" key="1">
    <citation type="submission" date="2015-09" db="EMBL/GenBank/DDBJ databases">
        <title>Draft genome of the scarab beetle Oryctes borbonicus.</title>
        <authorList>
            <person name="Meyer J.M."/>
            <person name="Markov G.V."/>
            <person name="Baskaran P."/>
            <person name="Herrmann M."/>
            <person name="Sommer R.J."/>
            <person name="Roedelsperger C."/>
        </authorList>
    </citation>
    <scope>NUCLEOTIDE SEQUENCE [LARGE SCALE GENOMIC DNA]</scope>
    <source>
        <strain evidence="10">OB123</strain>
        <tissue evidence="10">Whole animal</tissue>
    </source>
</reference>
<name>A0A0T6AVM6_9SCAR</name>
<keyword evidence="6 8" id="KW-0408">Iron</keyword>
<keyword evidence="3 8" id="KW-0349">Heme</keyword>
<protein>
    <submittedName>
        <fullName evidence="10">Cytochrome P450</fullName>
    </submittedName>
</protein>
<dbReference type="InterPro" id="IPR017972">
    <property type="entry name" value="Cyt_P450_CS"/>
</dbReference>
<evidence type="ECO:0000256" key="2">
    <source>
        <dbReference type="ARBA" id="ARBA00010617"/>
    </source>
</evidence>
<feature type="binding site" description="axial binding residue" evidence="8">
    <location>
        <position position="435"/>
    </location>
    <ligand>
        <name>heme</name>
        <dbReference type="ChEBI" id="CHEBI:30413"/>
    </ligand>
    <ligandPart>
        <name>Fe</name>
        <dbReference type="ChEBI" id="CHEBI:18248"/>
    </ligandPart>
</feature>
<evidence type="ECO:0000256" key="4">
    <source>
        <dbReference type="ARBA" id="ARBA00022723"/>
    </source>
</evidence>
<comment type="similarity">
    <text evidence="2 9">Belongs to the cytochrome P450 family.</text>
</comment>
<evidence type="ECO:0000256" key="8">
    <source>
        <dbReference type="PIRSR" id="PIRSR602401-1"/>
    </source>
</evidence>
<comment type="cofactor">
    <cofactor evidence="1 8">
        <name>heme</name>
        <dbReference type="ChEBI" id="CHEBI:30413"/>
    </cofactor>
</comment>
<dbReference type="PROSITE" id="PS00086">
    <property type="entry name" value="CYTOCHROME_P450"/>
    <property type="match status" value="1"/>
</dbReference>
<dbReference type="CDD" id="cd20628">
    <property type="entry name" value="CYP4"/>
    <property type="match status" value="1"/>
</dbReference>
<evidence type="ECO:0000256" key="3">
    <source>
        <dbReference type="ARBA" id="ARBA00022617"/>
    </source>
</evidence>
<dbReference type="InterPro" id="IPR050196">
    <property type="entry name" value="Cytochrome_P450_Monoox"/>
</dbReference>
<organism evidence="10 11">
    <name type="scientific">Oryctes borbonicus</name>
    <dbReference type="NCBI Taxonomy" id="1629725"/>
    <lineage>
        <taxon>Eukaryota</taxon>
        <taxon>Metazoa</taxon>
        <taxon>Ecdysozoa</taxon>
        <taxon>Arthropoda</taxon>
        <taxon>Hexapoda</taxon>
        <taxon>Insecta</taxon>
        <taxon>Pterygota</taxon>
        <taxon>Neoptera</taxon>
        <taxon>Endopterygota</taxon>
        <taxon>Coleoptera</taxon>
        <taxon>Polyphaga</taxon>
        <taxon>Scarabaeiformia</taxon>
        <taxon>Scarabaeidae</taxon>
        <taxon>Dynastinae</taxon>
        <taxon>Oryctes</taxon>
    </lineage>
</organism>
<dbReference type="GO" id="GO:0020037">
    <property type="term" value="F:heme binding"/>
    <property type="evidence" value="ECO:0007669"/>
    <property type="project" value="InterPro"/>
</dbReference>
<dbReference type="Proteomes" id="UP000051574">
    <property type="component" value="Unassembled WGS sequence"/>
</dbReference>
<dbReference type="PANTHER" id="PTHR24291">
    <property type="entry name" value="CYTOCHROME P450 FAMILY 4"/>
    <property type="match status" value="1"/>
</dbReference>
<accession>A0A0T6AVM6</accession>
<dbReference type="OrthoDB" id="1470350at2759"/>
<dbReference type="PRINTS" id="PR00463">
    <property type="entry name" value="EP450I"/>
</dbReference>
<dbReference type="PRINTS" id="PR00385">
    <property type="entry name" value="P450"/>
</dbReference>
<proteinExistence type="inferred from homology"/>
<gene>
    <name evidence="10" type="ORF">AMK59_6904</name>
</gene>
<dbReference type="SUPFAM" id="SSF48264">
    <property type="entry name" value="Cytochrome P450"/>
    <property type="match status" value="1"/>
</dbReference>
<evidence type="ECO:0000256" key="7">
    <source>
        <dbReference type="ARBA" id="ARBA00023033"/>
    </source>
</evidence>
<dbReference type="InterPro" id="IPR001128">
    <property type="entry name" value="Cyt_P450"/>
</dbReference>
<evidence type="ECO:0000313" key="10">
    <source>
        <dbReference type="EMBL" id="KRT79160.1"/>
    </source>
</evidence>
<dbReference type="EMBL" id="LJIG01022701">
    <property type="protein sequence ID" value="KRT79160.1"/>
    <property type="molecule type" value="Genomic_DNA"/>
</dbReference>
<sequence length="487" mass="56036">TIVVGLIIILILQFIYKQHRIDKQLKGFVSPPGLPLLRHFFFFSSQLTFIPNLLATSKKYGERLKLDVFYGMSILFVTDKDLVSHILNTKQMLVKDAFYDLTKTCFGDGLVSCVPSKWKKTRKLLNPVFNVQVLERYVKSFETPVSILIKKLKTEIDAHGFDVLPYLNLCTLDIICETVMDITLNAQEGGNSQYVKDIHEATEIIIRRLFSPIKRFPLTYRLTKDYKTEQQIAERCWRLTQKVIDDRRKAKASSGTNVMAVDDNDKNKNVSLLSILLEAEIDGRPMTDEEIMTETSTFLFAGHDTSATAISMCLYCLSKHEDVQEDVVKELKAIFGNDSRSPTYKDLNEMRYLEMVVKESMRVYTSGVFISRLMDEDISFGDVFIPKGMTVSMFLYGIHMNSNYHPDPEKFDPSRFERDMMPNSFIPFGGGPRNCIGQRFAMLEIKYLVAQILRNYKIVEVIGHVPQRVAAVILRFKNGIMIKLRRR</sequence>
<evidence type="ECO:0000256" key="1">
    <source>
        <dbReference type="ARBA" id="ARBA00001971"/>
    </source>
</evidence>
<evidence type="ECO:0000256" key="5">
    <source>
        <dbReference type="ARBA" id="ARBA00023002"/>
    </source>
</evidence>
<keyword evidence="4 8" id="KW-0479">Metal-binding</keyword>
<dbReference type="AlphaFoldDB" id="A0A0T6AVM6"/>
<keyword evidence="5 9" id="KW-0560">Oxidoreductase</keyword>
<dbReference type="GO" id="GO:0005506">
    <property type="term" value="F:iron ion binding"/>
    <property type="evidence" value="ECO:0007669"/>
    <property type="project" value="InterPro"/>
</dbReference>
<evidence type="ECO:0000256" key="6">
    <source>
        <dbReference type="ARBA" id="ARBA00023004"/>
    </source>
</evidence>
<comment type="caution">
    <text evidence="10">The sequence shown here is derived from an EMBL/GenBank/DDBJ whole genome shotgun (WGS) entry which is preliminary data.</text>
</comment>
<dbReference type="InterPro" id="IPR002401">
    <property type="entry name" value="Cyt_P450_E_grp-I"/>
</dbReference>
<dbReference type="GO" id="GO:0016705">
    <property type="term" value="F:oxidoreductase activity, acting on paired donors, with incorporation or reduction of molecular oxygen"/>
    <property type="evidence" value="ECO:0007669"/>
    <property type="project" value="InterPro"/>
</dbReference>
<dbReference type="InterPro" id="IPR036396">
    <property type="entry name" value="Cyt_P450_sf"/>
</dbReference>
<dbReference type="Gene3D" id="1.10.630.10">
    <property type="entry name" value="Cytochrome P450"/>
    <property type="match status" value="1"/>
</dbReference>
<keyword evidence="7 9" id="KW-0503">Monooxygenase</keyword>
<evidence type="ECO:0000256" key="9">
    <source>
        <dbReference type="RuleBase" id="RU000461"/>
    </source>
</evidence>